<gene>
    <name evidence="2" type="ORF">BS50DRAFT_148889</name>
</gene>
<protein>
    <submittedName>
        <fullName evidence="2">Uncharacterized protein</fullName>
    </submittedName>
</protein>
<feature type="compositionally biased region" description="Pro residues" evidence="1">
    <location>
        <begin position="75"/>
        <end position="92"/>
    </location>
</feature>
<keyword evidence="3" id="KW-1185">Reference proteome</keyword>
<name>A0A2T2N7G5_CORCC</name>
<dbReference type="AlphaFoldDB" id="A0A2T2N7G5"/>
<evidence type="ECO:0000313" key="3">
    <source>
        <dbReference type="Proteomes" id="UP000240883"/>
    </source>
</evidence>
<proteinExistence type="predicted"/>
<evidence type="ECO:0000256" key="1">
    <source>
        <dbReference type="SAM" id="MobiDB-lite"/>
    </source>
</evidence>
<feature type="region of interest" description="Disordered" evidence="1">
    <location>
        <begin position="48"/>
        <end position="115"/>
    </location>
</feature>
<dbReference type="Proteomes" id="UP000240883">
    <property type="component" value="Unassembled WGS sequence"/>
</dbReference>
<dbReference type="EMBL" id="KZ678144">
    <property type="protein sequence ID" value="PSN61349.1"/>
    <property type="molecule type" value="Genomic_DNA"/>
</dbReference>
<evidence type="ECO:0000313" key="2">
    <source>
        <dbReference type="EMBL" id="PSN61349.1"/>
    </source>
</evidence>
<sequence length="155" mass="16723">MSKRPWCSIRQAQHHLADALTLPVSTPARLDASTPRRLSLLRRVAAARRTLSPTARVGHACPPPATTSPTKTPASSPPTCRPPPPLPPPPPSRTSSMTARPPDRQHGRNALKKTKSCDLHLRPAITPPPGICSWLFLAIPDCSWPALRALRVPGC</sequence>
<organism evidence="2 3">
    <name type="scientific">Corynespora cassiicola Philippines</name>
    <dbReference type="NCBI Taxonomy" id="1448308"/>
    <lineage>
        <taxon>Eukaryota</taxon>
        <taxon>Fungi</taxon>
        <taxon>Dikarya</taxon>
        <taxon>Ascomycota</taxon>
        <taxon>Pezizomycotina</taxon>
        <taxon>Dothideomycetes</taxon>
        <taxon>Pleosporomycetidae</taxon>
        <taxon>Pleosporales</taxon>
        <taxon>Corynesporascaceae</taxon>
        <taxon>Corynespora</taxon>
    </lineage>
</organism>
<accession>A0A2T2N7G5</accession>
<reference evidence="2 3" key="1">
    <citation type="journal article" date="2018" name="Front. Microbiol.">
        <title>Genome-Wide Analysis of Corynespora cassiicola Leaf Fall Disease Putative Effectors.</title>
        <authorList>
            <person name="Lopez D."/>
            <person name="Ribeiro S."/>
            <person name="Label P."/>
            <person name="Fumanal B."/>
            <person name="Venisse J.S."/>
            <person name="Kohler A."/>
            <person name="de Oliveira R.R."/>
            <person name="Labutti K."/>
            <person name="Lipzen A."/>
            <person name="Lail K."/>
            <person name="Bauer D."/>
            <person name="Ohm R.A."/>
            <person name="Barry K.W."/>
            <person name="Spatafora J."/>
            <person name="Grigoriev I.V."/>
            <person name="Martin F.M."/>
            <person name="Pujade-Renaud V."/>
        </authorList>
    </citation>
    <scope>NUCLEOTIDE SEQUENCE [LARGE SCALE GENOMIC DNA]</scope>
    <source>
        <strain evidence="2 3">Philippines</strain>
    </source>
</reference>